<name>A0A7W6EB93_9HYPH</name>
<protein>
    <submittedName>
        <fullName evidence="2">Phage baseplate assembly protein gpV</fullName>
    </submittedName>
</protein>
<keyword evidence="3" id="KW-1185">Reference proteome</keyword>
<reference evidence="2 3" key="1">
    <citation type="submission" date="2020-08" db="EMBL/GenBank/DDBJ databases">
        <title>Genomic Encyclopedia of Type Strains, Phase IV (KMG-IV): sequencing the most valuable type-strain genomes for metagenomic binning, comparative biology and taxonomic classification.</title>
        <authorList>
            <person name="Goeker M."/>
        </authorList>
    </citation>
    <scope>NUCLEOTIDE SEQUENCE [LARGE SCALE GENOMIC DNA]</scope>
    <source>
        <strain evidence="2 3">DSM 102238</strain>
    </source>
</reference>
<evidence type="ECO:0000313" key="2">
    <source>
        <dbReference type="EMBL" id="MBB3996881.1"/>
    </source>
</evidence>
<dbReference type="RefSeq" id="WP_183197882.1">
    <property type="nucleotide sequence ID" value="NZ_JACIEK010000001.1"/>
</dbReference>
<gene>
    <name evidence="2" type="ORF">GGR04_000702</name>
</gene>
<evidence type="ECO:0000256" key="1">
    <source>
        <dbReference type="SAM" id="MobiDB-lite"/>
    </source>
</evidence>
<feature type="region of interest" description="Disordered" evidence="1">
    <location>
        <begin position="165"/>
        <end position="190"/>
    </location>
</feature>
<dbReference type="EMBL" id="JACIEK010000001">
    <property type="protein sequence ID" value="MBB3996881.1"/>
    <property type="molecule type" value="Genomic_DNA"/>
</dbReference>
<dbReference type="Proteomes" id="UP000542776">
    <property type="component" value="Unassembled WGS sequence"/>
</dbReference>
<dbReference type="InterPro" id="IPR037026">
    <property type="entry name" value="Vgr_OB-fold_dom_sf"/>
</dbReference>
<accession>A0A7W6EB93</accession>
<comment type="caution">
    <text evidence="2">The sequence shown here is derived from an EMBL/GenBank/DDBJ whole genome shotgun (WGS) entry which is preliminary data.</text>
</comment>
<sequence length="190" mass="19657">MSYDHDLAELRAEIESLRTIVSNLLRPGTVSKVDKAKGYRLQLGKDGEGNPYLSPWLPHPETGKTSVPLKVGQIVGLMSPTGDPQQGFLLRGGYSDGHKSPNENMDANVFEDAGVRIEVAGGKLTISAGGLTHTISSDGVTTRVGGVGHTVSGDGVATTGGAITHDEKNIGSSHRHGGVARGGALTDPPA</sequence>
<dbReference type="AlphaFoldDB" id="A0A7W6EB93"/>
<dbReference type="Gene3D" id="2.40.50.230">
    <property type="entry name" value="Gp5 N-terminal domain"/>
    <property type="match status" value="1"/>
</dbReference>
<evidence type="ECO:0000313" key="3">
    <source>
        <dbReference type="Proteomes" id="UP000542776"/>
    </source>
</evidence>
<organism evidence="2 3">
    <name type="scientific">Aureimonas pseudogalii</name>
    <dbReference type="NCBI Taxonomy" id="1744844"/>
    <lineage>
        <taxon>Bacteria</taxon>
        <taxon>Pseudomonadati</taxon>
        <taxon>Pseudomonadota</taxon>
        <taxon>Alphaproteobacteria</taxon>
        <taxon>Hyphomicrobiales</taxon>
        <taxon>Aurantimonadaceae</taxon>
        <taxon>Aureimonas</taxon>
    </lineage>
</organism>
<proteinExistence type="predicted"/>